<dbReference type="GO" id="GO:0016298">
    <property type="term" value="F:lipase activity"/>
    <property type="evidence" value="ECO:0007669"/>
    <property type="project" value="InterPro"/>
</dbReference>
<evidence type="ECO:0000256" key="2">
    <source>
        <dbReference type="ARBA" id="ARBA00010701"/>
    </source>
</evidence>
<name>A0AAD8DKU6_MYTSE</name>
<dbReference type="GO" id="GO:0005615">
    <property type="term" value="C:extracellular space"/>
    <property type="evidence" value="ECO:0007669"/>
    <property type="project" value="TreeGrafter"/>
</dbReference>
<dbReference type="AlphaFoldDB" id="A0AAD8DKU6"/>
<keyword evidence="8" id="KW-1185">Reference proteome</keyword>
<evidence type="ECO:0000259" key="6">
    <source>
        <dbReference type="Pfam" id="PF00151"/>
    </source>
</evidence>
<comment type="similarity">
    <text evidence="2 4">Belongs to the AB hydrolase superfamily. Lipase family.</text>
</comment>
<dbReference type="InterPro" id="IPR029058">
    <property type="entry name" value="AB_hydrolase_fold"/>
</dbReference>
<organism evidence="7 8">
    <name type="scientific">Mythimna separata</name>
    <name type="common">Oriental armyworm</name>
    <name type="synonym">Pseudaletia separata</name>
    <dbReference type="NCBI Taxonomy" id="271217"/>
    <lineage>
        <taxon>Eukaryota</taxon>
        <taxon>Metazoa</taxon>
        <taxon>Ecdysozoa</taxon>
        <taxon>Arthropoda</taxon>
        <taxon>Hexapoda</taxon>
        <taxon>Insecta</taxon>
        <taxon>Pterygota</taxon>
        <taxon>Neoptera</taxon>
        <taxon>Endopterygota</taxon>
        <taxon>Lepidoptera</taxon>
        <taxon>Glossata</taxon>
        <taxon>Ditrysia</taxon>
        <taxon>Noctuoidea</taxon>
        <taxon>Noctuidae</taxon>
        <taxon>Noctuinae</taxon>
        <taxon>Hadenini</taxon>
        <taxon>Mythimna</taxon>
    </lineage>
</organism>
<protein>
    <recommendedName>
        <fullName evidence="6">Lipase domain-containing protein</fullName>
    </recommendedName>
</protein>
<feature type="signal peptide" evidence="5">
    <location>
        <begin position="1"/>
        <end position="17"/>
    </location>
</feature>
<evidence type="ECO:0000313" key="8">
    <source>
        <dbReference type="Proteomes" id="UP001231518"/>
    </source>
</evidence>
<dbReference type="PANTHER" id="PTHR11610:SF173">
    <property type="entry name" value="LIPASE DOMAIN-CONTAINING PROTEIN-RELATED"/>
    <property type="match status" value="1"/>
</dbReference>
<dbReference type="GO" id="GO:0016042">
    <property type="term" value="P:lipid catabolic process"/>
    <property type="evidence" value="ECO:0007669"/>
    <property type="project" value="TreeGrafter"/>
</dbReference>
<dbReference type="Proteomes" id="UP001231518">
    <property type="component" value="Chromosome 30"/>
</dbReference>
<evidence type="ECO:0000256" key="1">
    <source>
        <dbReference type="ARBA" id="ARBA00004613"/>
    </source>
</evidence>
<dbReference type="SUPFAM" id="SSF53474">
    <property type="entry name" value="alpha/beta-Hydrolases"/>
    <property type="match status" value="1"/>
</dbReference>
<gene>
    <name evidence="7" type="ORF">PYW07_012747</name>
</gene>
<keyword evidence="3" id="KW-0964">Secreted</keyword>
<accession>A0AAD8DKU6</accession>
<dbReference type="InterPro" id="IPR000734">
    <property type="entry name" value="TAG_lipase"/>
</dbReference>
<comment type="subcellular location">
    <subcellularLocation>
        <location evidence="1">Secreted</location>
    </subcellularLocation>
</comment>
<dbReference type="EMBL" id="JARGEI010000028">
    <property type="protein sequence ID" value="KAJ8706669.1"/>
    <property type="molecule type" value="Genomic_DNA"/>
</dbReference>
<evidence type="ECO:0000313" key="7">
    <source>
        <dbReference type="EMBL" id="KAJ8706669.1"/>
    </source>
</evidence>
<dbReference type="CDD" id="cd00707">
    <property type="entry name" value="Pancreat_lipase_like"/>
    <property type="match status" value="1"/>
</dbReference>
<evidence type="ECO:0000256" key="4">
    <source>
        <dbReference type="RuleBase" id="RU004262"/>
    </source>
</evidence>
<evidence type="ECO:0000256" key="5">
    <source>
        <dbReference type="SAM" id="SignalP"/>
    </source>
</evidence>
<keyword evidence="5" id="KW-0732">Signal</keyword>
<dbReference type="GO" id="GO:0017171">
    <property type="term" value="F:serine hydrolase activity"/>
    <property type="evidence" value="ECO:0007669"/>
    <property type="project" value="TreeGrafter"/>
</dbReference>
<proteinExistence type="inferred from homology"/>
<dbReference type="InterPro" id="IPR013818">
    <property type="entry name" value="Lipase"/>
</dbReference>
<sequence length="334" mass="36141">MIGSLVLLTVGIAVSTALPADHVLSRPVPGPRYQYMSSPDGPQLVDMWVKTSDVMAAARFNPDAQNNYHLFTRSNRAVSQPIPFRNDAILRASNFNANRKTVFLVHGWRNTPTSDFNVHLVAAYLNAQDVNVIMVDWSTGAGGDYWVALPNTVTSGQSVARYINWLNSVTGANLNNYHLIGHSLGAHQVGVIGRNLGGRVPYITALDPAMPGWLTHSQAFRRTDGVYTEVMHTDAGFYGITSPAGDVDFYPNGGSQMPGCNGNRDCNHHQCIFYMAESLTRGGFTGRRCDNVNQAQNGNCNASGTLRMGGVSAKTGNSGLFWLRTNAGSPFSQG</sequence>
<dbReference type="PRINTS" id="PR00821">
    <property type="entry name" value="TAGLIPASE"/>
</dbReference>
<evidence type="ECO:0000256" key="3">
    <source>
        <dbReference type="ARBA" id="ARBA00022525"/>
    </source>
</evidence>
<feature type="chain" id="PRO_5042044228" description="Lipase domain-containing protein" evidence="5">
    <location>
        <begin position="18"/>
        <end position="334"/>
    </location>
</feature>
<feature type="domain" description="Lipase" evidence="6">
    <location>
        <begin position="54"/>
        <end position="331"/>
    </location>
</feature>
<dbReference type="Gene3D" id="3.40.50.1820">
    <property type="entry name" value="alpha/beta hydrolase"/>
    <property type="match status" value="1"/>
</dbReference>
<comment type="caution">
    <text evidence="7">The sequence shown here is derived from an EMBL/GenBank/DDBJ whole genome shotgun (WGS) entry which is preliminary data.</text>
</comment>
<dbReference type="Pfam" id="PF00151">
    <property type="entry name" value="Lipase"/>
    <property type="match status" value="1"/>
</dbReference>
<dbReference type="PANTHER" id="PTHR11610">
    <property type="entry name" value="LIPASE"/>
    <property type="match status" value="1"/>
</dbReference>
<reference evidence="7" key="1">
    <citation type="submission" date="2023-03" db="EMBL/GenBank/DDBJ databases">
        <title>Chromosome-level genomes of two armyworms, Mythimna separata and Mythimna loreyi, provide insights into the biosynthesis and reception of sex pheromones.</title>
        <authorList>
            <person name="Zhao H."/>
        </authorList>
    </citation>
    <scope>NUCLEOTIDE SEQUENCE</scope>
    <source>
        <strain evidence="7">BeijingLab</strain>
        <tissue evidence="7">Pupa</tissue>
    </source>
</reference>
<dbReference type="InterPro" id="IPR033906">
    <property type="entry name" value="Lipase_N"/>
</dbReference>